<reference evidence="3 4" key="1">
    <citation type="submission" date="2020-08" db="EMBL/GenBank/DDBJ databases">
        <title>Genomic Encyclopedia of Type Strains, Phase IV (KMG-IV): sequencing the most valuable type-strain genomes for metagenomic binning, comparative biology and taxonomic classification.</title>
        <authorList>
            <person name="Goeker M."/>
        </authorList>
    </citation>
    <scope>NUCLEOTIDE SEQUENCE [LARGE SCALE GENOMIC DNA]</scope>
    <source>
        <strain evidence="3 4">DSM 44197</strain>
    </source>
</reference>
<evidence type="ECO:0000256" key="2">
    <source>
        <dbReference type="SAM" id="Phobius"/>
    </source>
</evidence>
<feature type="transmembrane region" description="Helical" evidence="2">
    <location>
        <begin position="79"/>
        <end position="97"/>
    </location>
</feature>
<name>A0A7W3QJF6_ACTNM</name>
<keyword evidence="2" id="KW-1133">Transmembrane helix</keyword>
<feature type="transmembrane region" description="Helical" evidence="2">
    <location>
        <begin position="103"/>
        <end position="123"/>
    </location>
</feature>
<keyword evidence="2" id="KW-0472">Membrane</keyword>
<sequence>MEDRALDGGRAWSVRDVPAIRPAGGPSPVDFLDDRPGAAAEVRVDRVVLEPAPGVRPGRAGRAGRAGRPARPGRVGRELPALVVALVALVVVVRAGRRVGAPAWLTLVCSVAVFGMAVLPEAVRRRE</sequence>
<accession>A0A7W3QJF6</accession>
<comment type="caution">
    <text evidence="3">The sequence shown here is derived from an EMBL/GenBank/DDBJ whole genome shotgun (WGS) entry which is preliminary data.</text>
</comment>
<feature type="region of interest" description="Disordered" evidence="1">
    <location>
        <begin position="53"/>
        <end position="72"/>
    </location>
</feature>
<keyword evidence="4" id="KW-1185">Reference proteome</keyword>
<keyword evidence="2" id="KW-0812">Transmembrane</keyword>
<protein>
    <submittedName>
        <fullName evidence="3">Uncharacterized protein</fullName>
    </submittedName>
</protein>
<evidence type="ECO:0000256" key="1">
    <source>
        <dbReference type="SAM" id="MobiDB-lite"/>
    </source>
</evidence>
<evidence type="ECO:0000313" key="4">
    <source>
        <dbReference type="Proteomes" id="UP000572680"/>
    </source>
</evidence>
<gene>
    <name evidence="3" type="ORF">HNR61_000855</name>
</gene>
<evidence type="ECO:0000313" key="3">
    <source>
        <dbReference type="EMBL" id="MBA8949257.1"/>
    </source>
</evidence>
<dbReference type="RefSeq" id="WP_182841732.1">
    <property type="nucleotide sequence ID" value="NZ_JACJIA010000001.1"/>
</dbReference>
<organism evidence="3 4">
    <name type="scientific">Actinomadura namibiensis</name>
    <dbReference type="NCBI Taxonomy" id="182080"/>
    <lineage>
        <taxon>Bacteria</taxon>
        <taxon>Bacillati</taxon>
        <taxon>Actinomycetota</taxon>
        <taxon>Actinomycetes</taxon>
        <taxon>Streptosporangiales</taxon>
        <taxon>Thermomonosporaceae</taxon>
        <taxon>Actinomadura</taxon>
    </lineage>
</organism>
<dbReference type="EMBL" id="JACJIA010000001">
    <property type="protein sequence ID" value="MBA8949257.1"/>
    <property type="molecule type" value="Genomic_DNA"/>
</dbReference>
<dbReference type="AlphaFoldDB" id="A0A7W3QJF6"/>
<proteinExistence type="predicted"/>
<dbReference type="Proteomes" id="UP000572680">
    <property type="component" value="Unassembled WGS sequence"/>
</dbReference>